<evidence type="ECO:0000259" key="3">
    <source>
        <dbReference type="Pfam" id="PF18164"/>
    </source>
</evidence>
<dbReference type="InterPro" id="IPR041644">
    <property type="entry name" value="GNAT_C"/>
</dbReference>
<evidence type="ECO:0000259" key="2">
    <source>
        <dbReference type="Pfam" id="PF18082"/>
    </source>
</evidence>
<evidence type="ECO:0000313" key="4">
    <source>
        <dbReference type="EMBL" id="QFQ96515.1"/>
    </source>
</evidence>
<keyword evidence="4" id="KW-0808">Transferase</keyword>
<dbReference type="Proteomes" id="UP000327294">
    <property type="component" value="Chromosome"/>
</dbReference>
<dbReference type="GO" id="GO:0016746">
    <property type="term" value="F:acyltransferase activity"/>
    <property type="evidence" value="ECO:0007669"/>
    <property type="project" value="UniProtKB-KW"/>
</dbReference>
<dbReference type="EMBL" id="CP045096">
    <property type="protein sequence ID" value="QFQ96515.1"/>
    <property type="molecule type" value="Genomic_DNA"/>
</dbReference>
<dbReference type="AlphaFoldDB" id="A0A5P8JZT1"/>
<dbReference type="RefSeq" id="WP_152168016.1">
    <property type="nucleotide sequence ID" value="NZ_CP045096.1"/>
</dbReference>
<keyword evidence="5" id="KW-1185">Reference proteome</keyword>
<reference evidence="4 5" key="1">
    <citation type="submission" date="2019-10" db="EMBL/GenBank/DDBJ databases">
        <title>Streptomyces sp. strain GY16 isolated from leaves of Broussonetia papyrifera.</title>
        <authorList>
            <person name="Mo P."/>
        </authorList>
    </citation>
    <scope>NUCLEOTIDE SEQUENCE [LARGE SCALE GENOMIC DNA]</scope>
    <source>
        <strain evidence="4 5">GY16</strain>
    </source>
</reference>
<dbReference type="Pfam" id="PF18164">
    <property type="entry name" value="GNAT_C"/>
    <property type="match status" value="1"/>
</dbReference>
<dbReference type="InterPro" id="IPR041273">
    <property type="entry name" value="NAT_N"/>
</dbReference>
<evidence type="ECO:0000313" key="5">
    <source>
        <dbReference type="Proteomes" id="UP000327294"/>
    </source>
</evidence>
<proteinExistence type="predicted"/>
<accession>A0A5P8JZT1</accession>
<dbReference type="Gene3D" id="3.40.630.120">
    <property type="match status" value="1"/>
</dbReference>
<gene>
    <name evidence="4" type="ORF">F9278_10160</name>
</gene>
<feature type="region of interest" description="Disordered" evidence="1">
    <location>
        <begin position="23"/>
        <end position="43"/>
    </location>
</feature>
<evidence type="ECO:0000256" key="1">
    <source>
        <dbReference type="SAM" id="MobiDB-lite"/>
    </source>
</evidence>
<keyword evidence="4" id="KW-0012">Acyltransferase</keyword>
<feature type="domain" description="GNAT-like C-terminal" evidence="3">
    <location>
        <begin position="191"/>
        <end position="349"/>
    </location>
</feature>
<feature type="domain" description="N-acyltransferase N-terminal" evidence="2">
    <location>
        <begin position="59"/>
        <end position="189"/>
    </location>
</feature>
<dbReference type="KEGG" id="sphv:F9278_10160"/>
<sequence length="351" mass="38856">MLLDAVRADERLADWLKGLEESESTRERASGGARGGSLSGFPGAEARLPDVPVVPDGDELLDALVDLAVPFEDINDLIALRRTLAADEGATWLLGRCADGLVRDMGRIGKGLRLLPLPLESGPLGRYFHVYAFVAALPYVRAHHRERGIPDDISRRTLADLGRGLVLHRRAYGVGGLMAPTWFSLHFHGELFQLGRLQYQRSRVGGREGVALAAAGLPLRPGDLCLDLHIPDYAGPLTPAACDRSLAAAHDFFARHYPQERYTAGCCHSWLLDPQLKRYLPADANIVRFQERFRTTCGTGEPEDHLPIRFVFGDPDLPVETLPRRTRLERAVADHLRAGGHWYSGHGWFAW</sequence>
<dbReference type="Pfam" id="PF18082">
    <property type="entry name" value="NAT_N"/>
    <property type="match status" value="1"/>
</dbReference>
<organism evidence="4 5">
    <name type="scientific">Streptomyces phaeolivaceus</name>
    <dbReference type="NCBI Taxonomy" id="2653200"/>
    <lineage>
        <taxon>Bacteria</taxon>
        <taxon>Bacillati</taxon>
        <taxon>Actinomycetota</taxon>
        <taxon>Actinomycetes</taxon>
        <taxon>Kitasatosporales</taxon>
        <taxon>Streptomycetaceae</taxon>
        <taxon>Streptomyces</taxon>
    </lineage>
</organism>
<name>A0A5P8JZT1_9ACTN</name>
<protein>
    <submittedName>
        <fullName evidence="4">Acyltransferase</fullName>
    </submittedName>
</protein>